<dbReference type="InterPro" id="IPR019993">
    <property type="entry name" value="RecB_nuclease_TM0106_put"/>
</dbReference>
<evidence type="ECO:0000313" key="3">
    <source>
        <dbReference type="Proteomes" id="UP000178602"/>
    </source>
</evidence>
<protein>
    <recommendedName>
        <fullName evidence="1">YprB ribonuclease H-like domain-containing protein</fullName>
    </recommendedName>
</protein>
<dbReference type="InterPro" id="IPR012337">
    <property type="entry name" value="RNaseH-like_sf"/>
</dbReference>
<feature type="domain" description="YprB ribonuclease H-like" evidence="1">
    <location>
        <begin position="305"/>
        <end position="474"/>
    </location>
</feature>
<proteinExistence type="predicted"/>
<gene>
    <name evidence="2" type="ORF">A3K49_03470</name>
</gene>
<dbReference type="InterPro" id="IPR011604">
    <property type="entry name" value="PDDEXK-like_dom_sf"/>
</dbReference>
<evidence type="ECO:0000313" key="2">
    <source>
        <dbReference type="EMBL" id="OGC28042.1"/>
    </source>
</evidence>
<dbReference type="NCBIfam" id="TIGR03491">
    <property type="entry name" value="TM0106 family RecB-like putative nuclease"/>
    <property type="match status" value="1"/>
</dbReference>
<evidence type="ECO:0000259" key="1">
    <source>
        <dbReference type="Pfam" id="PF13482"/>
    </source>
</evidence>
<name>A0A1F4T5K6_UNCSA</name>
<accession>A0A1F4T5K6</accession>
<dbReference type="Gene3D" id="3.90.320.10">
    <property type="match status" value="1"/>
</dbReference>
<reference evidence="2 3" key="1">
    <citation type="journal article" date="2016" name="Nat. Commun.">
        <title>Thousands of microbial genomes shed light on interconnected biogeochemical processes in an aquifer system.</title>
        <authorList>
            <person name="Anantharaman K."/>
            <person name="Brown C.T."/>
            <person name="Hug L.A."/>
            <person name="Sharon I."/>
            <person name="Castelle C.J."/>
            <person name="Probst A.J."/>
            <person name="Thomas B.C."/>
            <person name="Singh A."/>
            <person name="Wilkins M.J."/>
            <person name="Karaoz U."/>
            <person name="Brodie E.L."/>
            <person name="Williams K.H."/>
            <person name="Hubbard S.S."/>
            <person name="Banfield J.F."/>
        </authorList>
    </citation>
    <scope>NUCLEOTIDE SEQUENCE [LARGE SCALE GENOMIC DNA]</scope>
</reference>
<dbReference type="Pfam" id="PF13482">
    <property type="entry name" value="RNase_H_2"/>
    <property type="match status" value="1"/>
</dbReference>
<dbReference type="Proteomes" id="UP000178602">
    <property type="component" value="Unassembled WGS sequence"/>
</dbReference>
<sequence length="488" mass="56365">MKHITAQDLYNYVQCPYRVYLDENGDPSQKGKVSSFVELLWDSGLRNEKEVINSIGMGNITEVNEVDNEQAFRTTLKLMNAGAPIIYHGCLMKDNMLGIPDLLIKKDDHASNMGNYYYEAVEIKSGKGAEDERTNRFKKHYAYQVIFYDELLFYLQGYMPKNGKIINGSKEVEEFSIDSYRQDFLIALDEVIRLKTGPNKHEPIISSKCSSCVWEKICKKWANDNNDPTLIFFVGKNKYLLKARGLNTVDEIAAMDTGKYLKEPFKMKGLAAASLERMKKRAQVLIGGKPQIYPGYSFPSKNLEVYFDIEDDPTQELVYLFGLYIVEKGKKGGFQYFVAREPNEEEATIRAFWEFIKGTEEAVYYVYSSKERSTLKRLMQKYHLDEGVFNKYVDNEYDLYTDLIVKYSDWPTYSYGLKQIAKIIGFKWRDEDPSGANSIAWYNQYLKGKDDVVMQRILDYNEDDCKATFEVKKYFQQVAGCEGGSGPR</sequence>
<dbReference type="AlphaFoldDB" id="A0A1F4T5K6"/>
<dbReference type="EMBL" id="MEUG01000001">
    <property type="protein sequence ID" value="OGC28042.1"/>
    <property type="molecule type" value="Genomic_DNA"/>
</dbReference>
<comment type="caution">
    <text evidence="2">The sequence shown here is derived from an EMBL/GenBank/DDBJ whole genome shotgun (WGS) entry which is preliminary data.</text>
</comment>
<dbReference type="InterPro" id="IPR038720">
    <property type="entry name" value="YprB_RNase_H-like_dom"/>
</dbReference>
<dbReference type="SUPFAM" id="SSF53098">
    <property type="entry name" value="Ribonuclease H-like"/>
    <property type="match status" value="1"/>
</dbReference>
<organism evidence="2 3">
    <name type="scientific">candidate division WOR-1 bacterium RIFOXYC12_FULL_54_18</name>
    <dbReference type="NCBI Taxonomy" id="1802584"/>
    <lineage>
        <taxon>Bacteria</taxon>
        <taxon>Bacillati</taxon>
        <taxon>Saganbacteria</taxon>
    </lineage>
</organism>